<reference evidence="1" key="1">
    <citation type="journal article" date="2014" name="Front. Microbiol.">
        <title>High frequency of phylogenetically diverse reductive dehalogenase-homologous genes in deep subseafloor sedimentary metagenomes.</title>
        <authorList>
            <person name="Kawai M."/>
            <person name="Futagami T."/>
            <person name="Toyoda A."/>
            <person name="Takaki Y."/>
            <person name="Nishi S."/>
            <person name="Hori S."/>
            <person name="Arai W."/>
            <person name="Tsubouchi T."/>
            <person name="Morono Y."/>
            <person name="Uchiyama I."/>
            <person name="Ito T."/>
            <person name="Fujiyama A."/>
            <person name="Inagaki F."/>
            <person name="Takami H."/>
        </authorList>
    </citation>
    <scope>NUCLEOTIDE SEQUENCE</scope>
    <source>
        <strain evidence="1">Expedition CK06-06</strain>
    </source>
</reference>
<comment type="caution">
    <text evidence="1">The sequence shown here is derived from an EMBL/GenBank/DDBJ whole genome shotgun (WGS) entry which is preliminary data.</text>
</comment>
<evidence type="ECO:0000313" key="1">
    <source>
        <dbReference type="EMBL" id="GAF77293.1"/>
    </source>
</evidence>
<accession>X0S8C7</accession>
<protein>
    <submittedName>
        <fullName evidence="1">Uncharacterized protein</fullName>
    </submittedName>
</protein>
<name>X0S8C7_9ZZZZ</name>
<organism evidence="1">
    <name type="scientific">marine sediment metagenome</name>
    <dbReference type="NCBI Taxonomy" id="412755"/>
    <lineage>
        <taxon>unclassified sequences</taxon>
        <taxon>metagenomes</taxon>
        <taxon>ecological metagenomes</taxon>
    </lineage>
</organism>
<sequence>MRASGPDRRFQYVIRAPADSVTDRYLTVLLMALASQPECVV</sequence>
<dbReference type="AlphaFoldDB" id="X0S8C7"/>
<proteinExistence type="predicted"/>
<dbReference type="EMBL" id="BARS01004379">
    <property type="protein sequence ID" value="GAF77293.1"/>
    <property type="molecule type" value="Genomic_DNA"/>
</dbReference>
<gene>
    <name evidence="1" type="ORF">S01H1_08549</name>
</gene>